<dbReference type="Pfam" id="PF02096">
    <property type="entry name" value="60KD_IMP"/>
    <property type="match status" value="1"/>
</dbReference>
<sequence>MDKNSLIGLFLIGAILLTFTLMNNDEEESKDDKKESVETKVDSNKSATADVAVLTTAQKDSMIIASIPDSLQKDSVYVTNYIDSVHKVEQLTLQNESEKTLQNKFGIFAPAGKEQEETFTTIENDKLIVKFSSKGGTIVDVKLKEYQSYDDYKENPDEISPLQLVNESNSKFGLSVMTPETIIKTDELNFTPQHTASHVKVGENDSVSLSYKLLSNDPNKYIEFNYALYPGKYEVDFTINYVGLNNIDDMMYDKSFIYWGMKGLSTEKLADDERRIATLMYRYSGLKRDYLSEGSDSEEELNEGKVTWVAFKHKFFSSAIICEEGFEGGKVKQKQLESEDFTLDYFAKLDLPASPTVKTKLFFGPNEYETLAAYDNGMEEIINLGWGIFGWVNKWFIQPVFNLLRSWGLAMGLIILLVTLVIKTVITPLTYKNYISSAKMRVLKPEIDRINEKYPGQDQMMKRQQETSALYRSSGVNPMAGCIPMLIQMPILLAAFRFFPSSIHLRQTNFLWADDLSSYDAILSWSGDIPFLTWAYGNHISLFTLLMAASTMIYTIMNSGNMAQPSQPGMPNMKVIMYIFPVLMIFFFNNYSSGLSYYYLCGNLFNIGIMYAIKNYFIDEEKLKAKIEANKKKPKKKSKFMQRLEEVQKQQQMQQKNRK</sequence>
<feature type="transmembrane region" description="Helical" evidence="13">
    <location>
        <begin position="479"/>
        <end position="499"/>
    </location>
</feature>
<comment type="similarity">
    <text evidence="2 13">Belongs to the OXA1/ALB3/YidC family. Type 1 subfamily.</text>
</comment>
<dbReference type="Proteomes" id="UP000683507">
    <property type="component" value="Chromosome"/>
</dbReference>
<evidence type="ECO:0000256" key="10">
    <source>
        <dbReference type="ARBA" id="ARBA00023186"/>
    </source>
</evidence>
<keyword evidence="4 13" id="KW-0813">Transport</keyword>
<evidence type="ECO:0000256" key="9">
    <source>
        <dbReference type="ARBA" id="ARBA00023136"/>
    </source>
</evidence>
<dbReference type="NCBIfam" id="TIGR03593">
    <property type="entry name" value="yidC_nterm"/>
    <property type="match status" value="1"/>
</dbReference>
<dbReference type="GO" id="GO:0032977">
    <property type="term" value="F:membrane insertase activity"/>
    <property type="evidence" value="ECO:0007669"/>
    <property type="project" value="InterPro"/>
</dbReference>
<feature type="compositionally biased region" description="Low complexity" evidence="14">
    <location>
        <begin position="649"/>
        <end position="659"/>
    </location>
</feature>
<dbReference type="InterPro" id="IPR028055">
    <property type="entry name" value="YidC/Oxa/ALB_C"/>
</dbReference>
<dbReference type="RefSeq" id="WP_258542617.1">
    <property type="nucleotide sequence ID" value="NZ_OU015584.1"/>
</dbReference>
<evidence type="ECO:0000256" key="2">
    <source>
        <dbReference type="ARBA" id="ARBA00010527"/>
    </source>
</evidence>
<evidence type="ECO:0000256" key="8">
    <source>
        <dbReference type="ARBA" id="ARBA00022989"/>
    </source>
</evidence>
<dbReference type="AlphaFoldDB" id="A0A916NBZ4"/>
<feature type="transmembrane region" description="Helical" evidence="13">
    <location>
        <begin position="597"/>
        <end position="617"/>
    </location>
</feature>
<feature type="transmembrane region" description="Helical" evidence="13">
    <location>
        <begin position="407"/>
        <end position="431"/>
    </location>
</feature>
<dbReference type="Pfam" id="PF14849">
    <property type="entry name" value="YidC_periplas"/>
    <property type="match status" value="1"/>
</dbReference>
<accession>A0A916NBZ4</accession>
<dbReference type="NCBIfam" id="NF002356">
    <property type="entry name" value="PRK01318.2-3"/>
    <property type="match status" value="1"/>
</dbReference>
<feature type="transmembrane region" description="Helical" evidence="13">
    <location>
        <begin position="534"/>
        <end position="554"/>
    </location>
</feature>
<comment type="subunit">
    <text evidence="13">Interacts with the Sec translocase complex via SecD. Specifically interacts with transmembrane segments of nascent integral membrane proteins during membrane integration.</text>
</comment>
<dbReference type="CDD" id="cd19961">
    <property type="entry name" value="EcYidC-like_peri"/>
    <property type="match status" value="1"/>
</dbReference>
<dbReference type="PRINTS" id="PR00701">
    <property type="entry name" value="60KDINNERMP"/>
</dbReference>
<dbReference type="Gene3D" id="2.70.98.90">
    <property type="match status" value="1"/>
</dbReference>
<dbReference type="KEGG" id="ptan:CRYO30217_02387"/>
<evidence type="ECO:0000256" key="4">
    <source>
        <dbReference type="ARBA" id="ARBA00022448"/>
    </source>
</evidence>
<feature type="domain" description="Membrane insertase YidC N-terminal" evidence="16">
    <location>
        <begin position="121"/>
        <end position="396"/>
    </location>
</feature>
<evidence type="ECO:0000256" key="3">
    <source>
        <dbReference type="ARBA" id="ARBA00015325"/>
    </source>
</evidence>
<gene>
    <name evidence="13 17" type="primary">yidC</name>
    <name evidence="17" type="ORF">CRYO30217_02387</name>
</gene>
<dbReference type="GO" id="GO:0015031">
    <property type="term" value="P:protein transport"/>
    <property type="evidence" value="ECO:0007669"/>
    <property type="project" value="UniProtKB-KW"/>
</dbReference>
<keyword evidence="6 13" id="KW-0812">Transmembrane</keyword>
<comment type="function">
    <text evidence="13">Required for the insertion and/or proper folding and/or complex formation of integral membrane proteins into the membrane. Involved in integration of membrane proteins that insert both dependently and independently of the Sec translocase complex, as well as at least some lipoproteins. Aids folding of multispanning membrane proteins.</text>
</comment>
<evidence type="ECO:0000256" key="11">
    <source>
        <dbReference type="ARBA" id="ARBA00033245"/>
    </source>
</evidence>
<evidence type="ECO:0000256" key="12">
    <source>
        <dbReference type="ARBA" id="ARBA00033342"/>
    </source>
</evidence>
<dbReference type="CDD" id="cd20070">
    <property type="entry name" value="5TM_YidC_Alb3"/>
    <property type="match status" value="1"/>
</dbReference>
<evidence type="ECO:0000256" key="13">
    <source>
        <dbReference type="HAMAP-Rule" id="MF_01810"/>
    </source>
</evidence>
<name>A0A916NBZ4_9FLAO</name>
<keyword evidence="5 13" id="KW-1003">Cell membrane</keyword>
<keyword evidence="10 13" id="KW-0143">Chaperone</keyword>
<evidence type="ECO:0000256" key="7">
    <source>
        <dbReference type="ARBA" id="ARBA00022927"/>
    </source>
</evidence>
<dbReference type="GO" id="GO:0051205">
    <property type="term" value="P:protein insertion into membrane"/>
    <property type="evidence" value="ECO:0007669"/>
    <property type="project" value="TreeGrafter"/>
</dbReference>
<dbReference type="PANTHER" id="PTHR12428:SF65">
    <property type="entry name" value="CYTOCHROME C OXIDASE ASSEMBLY PROTEIN COX18, MITOCHONDRIAL"/>
    <property type="match status" value="1"/>
</dbReference>
<dbReference type="HAMAP" id="MF_01810">
    <property type="entry name" value="YidC_type1"/>
    <property type="match status" value="1"/>
</dbReference>
<protein>
    <recommendedName>
        <fullName evidence="3 13">Membrane protein insertase YidC</fullName>
    </recommendedName>
    <alternativeName>
        <fullName evidence="12 13">Foldase YidC</fullName>
    </alternativeName>
    <alternativeName>
        <fullName evidence="13">Membrane protein YidC</fullName>
    </alternativeName>
    <alternativeName>
        <fullName evidence="11 13">membrane integrase YidC</fullName>
    </alternativeName>
</protein>
<dbReference type="InterPro" id="IPR001708">
    <property type="entry name" value="YidC/ALB3/OXA1/COX18"/>
</dbReference>
<dbReference type="InterPro" id="IPR019998">
    <property type="entry name" value="Membr_insert_YidC"/>
</dbReference>
<evidence type="ECO:0000256" key="14">
    <source>
        <dbReference type="SAM" id="MobiDB-lite"/>
    </source>
</evidence>
<evidence type="ECO:0000259" key="15">
    <source>
        <dbReference type="Pfam" id="PF02096"/>
    </source>
</evidence>
<organism evidence="17 18">
    <name type="scientific">Parvicella tangerina</name>
    <dbReference type="NCBI Taxonomy" id="2829795"/>
    <lineage>
        <taxon>Bacteria</taxon>
        <taxon>Pseudomonadati</taxon>
        <taxon>Bacteroidota</taxon>
        <taxon>Flavobacteriia</taxon>
        <taxon>Flavobacteriales</taxon>
        <taxon>Parvicellaceae</taxon>
        <taxon>Parvicella</taxon>
    </lineage>
</organism>
<evidence type="ECO:0000259" key="16">
    <source>
        <dbReference type="Pfam" id="PF14849"/>
    </source>
</evidence>
<evidence type="ECO:0000256" key="6">
    <source>
        <dbReference type="ARBA" id="ARBA00022692"/>
    </source>
</evidence>
<evidence type="ECO:0000256" key="1">
    <source>
        <dbReference type="ARBA" id="ARBA00004429"/>
    </source>
</evidence>
<dbReference type="InterPro" id="IPR047196">
    <property type="entry name" value="YidC_ALB_C"/>
</dbReference>
<dbReference type="InterPro" id="IPR028053">
    <property type="entry name" value="Membr_insert_YidC_N"/>
</dbReference>
<dbReference type="InterPro" id="IPR038221">
    <property type="entry name" value="YidC_periplasmic_sf"/>
</dbReference>
<feature type="region of interest" description="Disordered" evidence="14">
    <location>
        <begin position="630"/>
        <end position="659"/>
    </location>
</feature>
<keyword evidence="18" id="KW-1185">Reference proteome</keyword>
<evidence type="ECO:0000256" key="5">
    <source>
        <dbReference type="ARBA" id="ARBA00022475"/>
    </source>
</evidence>
<dbReference type="EMBL" id="OU015584">
    <property type="protein sequence ID" value="CAG5084137.1"/>
    <property type="molecule type" value="Genomic_DNA"/>
</dbReference>
<feature type="transmembrane region" description="Helical" evidence="13">
    <location>
        <begin position="575"/>
        <end position="591"/>
    </location>
</feature>
<keyword evidence="9 13" id="KW-0472">Membrane</keyword>
<dbReference type="PANTHER" id="PTHR12428">
    <property type="entry name" value="OXA1"/>
    <property type="match status" value="1"/>
</dbReference>
<evidence type="ECO:0000313" key="17">
    <source>
        <dbReference type="EMBL" id="CAG5084137.1"/>
    </source>
</evidence>
<dbReference type="GO" id="GO:0005886">
    <property type="term" value="C:plasma membrane"/>
    <property type="evidence" value="ECO:0007669"/>
    <property type="project" value="UniProtKB-SubCell"/>
</dbReference>
<keyword evidence="7 13" id="KW-0653">Protein transport</keyword>
<keyword evidence="8 13" id="KW-1133">Transmembrane helix</keyword>
<evidence type="ECO:0000313" key="18">
    <source>
        <dbReference type="Proteomes" id="UP000683507"/>
    </source>
</evidence>
<proteinExistence type="inferred from homology"/>
<feature type="domain" description="Membrane insertase YidC/Oxa/ALB C-terminal" evidence="15">
    <location>
        <begin position="412"/>
        <end position="614"/>
    </location>
</feature>
<reference evidence="17" key="1">
    <citation type="submission" date="2021-04" db="EMBL/GenBank/DDBJ databases">
        <authorList>
            <person name="Rodrigo-Torres L."/>
            <person name="Arahal R. D."/>
            <person name="Lucena T."/>
        </authorList>
    </citation>
    <scope>NUCLEOTIDE SEQUENCE</scope>
    <source>
        <strain evidence="17">AS29M-1</strain>
    </source>
</reference>
<dbReference type="NCBIfam" id="TIGR03592">
    <property type="entry name" value="yidC_oxa1_cterm"/>
    <property type="match status" value="1"/>
</dbReference>
<comment type="subcellular location">
    <subcellularLocation>
        <location evidence="1">Cell inner membrane</location>
        <topology evidence="1">Multi-pass membrane protein</topology>
    </subcellularLocation>
    <subcellularLocation>
        <location evidence="13">Cell membrane</location>
        <topology evidence="13">Multi-pass membrane protein</topology>
    </subcellularLocation>
</comment>